<evidence type="ECO:0000256" key="2">
    <source>
        <dbReference type="ARBA" id="ARBA00012513"/>
    </source>
</evidence>
<sequence length="646" mass="73211">MKDHISLLFLSLFPFLLFTTFPKSNSQEQETTTKYSNCIKPFNCGSLPPILFPFWGDVERPRYCGGRNEFKLSNCSDPYQYPSLHTNSHQFQVFHINSNNYTMAMKMVREDADYETCDPPLSNNTLSPTLFQYTQNVYNITVFYDCSYHVSFAKNLTCPSNYNEYVFYVDEKIDPYKISELEHICGNRSILHVMVDSVVEPVADFIDLKEVVEKGFEVYYDSIEEDELNCKRCRDSKGICGRTDTDQYQFSCHCPDGSEASLQCQSNTSYSWNWKRKIFIGVIAGVSGFFICIIIICCFRIKSSTWKINFWMTTKGDQDIEAFLKNHGDLNLKRYKFSDVKKMTNTFKEKLGQGGFGAVYKGKLLTGCPVAVKILIASKNNGEDFINEVASISRTSHVNVVALLGFSFEGHKKALIYEFMANGSLEKFIYKNVGETTPSLSWEILNDIAKGIARGLEYLHRGCNTRILHFDIKPHNILLDENLCPKISDFGLAKLCPRKESIISMSDARGTIGYVAPEVWNRNFGGVSHKSDVYSYGMMLLEMAGGRKNINAEASHSSEIYFPHWIYKRLEVDGHLGLNAAVTTAEDDIAKKLTLVGLWCIQTFPSDRPTISKVIEMLEGNMNSLEVPPKPVLSSPTRSVPESSTT</sequence>
<dbReference type="PROSITE" id="PS00107">
    <property type="entry name" value="PROTEIN_KINASE_ATP"/>
    <property type="match status" value="1"/>
</dbReference>
<evidence type="ECO:0000256" key="4">
    <source>
        <dbReference type="ARBA" id="ARBA00022679"/>
    </source>
</evidence>
<comment type="catalytic activity">
    <reaction evidence="14">
        <text>L-seryl-[protein] + ATP = O-phospho-L-seryl-[protein] + ADP + H(+)</text>
        <dbReference type="Rhea" id="RHEA:17989"/>
        <dbReference type="Rhea" id="RHEA-COMP:9863"/>
        <dbReference type="Rhea" id="RHEA-COMP:11604"/>
        <dbReference type="ChEBI" id="CHEBI:15378"/>
        <dbReference type="ChEBI" id="CHEBI:29999"/>
        <dbReference type="ChEBI" id="CHEBI:30616"/>
        <dbReference type="ChEBI" id="CHEBI:83421"/>
        <dbReference type="ChEBI" id="CHEBI:456216"/>
        <dbReference type="EC" id="2.7.11.1"/>
    </reaction>
</comment>
<feature type="region of interest" description="Disordered" evidence="15">
    <location>
        <begin position="626"/>
        <end position="646"/>
    </location>
</feature>
<dbReference type="InterPro" id="IPR000719">
    <property type="entry name" value="Prot_kinase_dom"/>
</dbReference>
<dbReference type="AlphaFoldDB" id="A0A6A4PFI3"/>
<reference evidence="20" key="1">
    <citation type="journal article" date="2020" name="Nat. Commun.">
        <title>Genome sequence of the cluster root forming white lupin.</title>
        <authorList>
            <person name="Hufnagel B."/>
            <person name="Marques A."/>
            <person name="Soriano A."/>
            <person name="Marques L."/>
            <person name="Divol F."/>
            <person name="Doumas P."/>
            <person name="Sallet E."/>
            <person name="Mancinotti D."/>
            <person name="Carrere S."/>
            <person name="Marande W."/>
            <person name="Arribat S."/>
            <person name="Keller J."/>
            <person name="Huneau C."/>
            <person name="Blein T."/>
            <person name="Aime D."/>
            <person name="Laguerre M."/>
            <person name="Taylor J."/>
            <person name="Schubert V."/>
            <person name="Nelson M."/>
            <person name="Geu-Flores F."/>
            <person name="Crespi M."/>
            <person name="Gallardo-Guerrero K."/>
            <person name="Delaux P.-M."/>
            <person name="Salse J."/>
            <person name="Berges H."/>
            <person name="Guyot R."/>
            <person name="Gouzy J."/>
            <person name="Peret B."/>
        </authorList>
    </citation>
    <scope>NUCLEOTIDE SEQUENCE [LARGE SCALE GENOMIC DNA]</scope>
    <source>
        <strain evidence="20">cv. Amiga</strain>
    </source>
</reference>
<dbReference type="InterPro" id="IPR025287">
    <property type="entry name" value="WAK_GUB"/>
</dbReference>
<gene>
    <name evidence="19" type="ORF">Lalb_Chr14g0371031</name>
</gene>
<keyword evidence="12" id="KW-0325">Glycoprotein</keyword>
<dbReference type="EMBL" id="WOCE01000014">
    <property type="protein sequence ID" value="KAE9600260.1"/>
    <property type="molecule type" value="Genomic_DNA"/>
</dbReference>
<feature type="chain" id="PRO_5043859638" description="non-specific serine/threonine protein kinase" evidence="17">
    <location>
        <begin position="27"/>
        <end position="646"/>
    </location>
</feature>
<evidence type="ECO:0000256" key="8">
    <source>
        <dbReference type="ARBA" id="ARBA00022777"/>
    </source>
</evidence>
<keyword evidence="8 19" id="KW-0418">Kinase</keyword>
<keyword evidence="20" id="KW-1185">Reference proteome</keyword>
<evidence type="ECO:0000256" key="11">
    <source>
        <dbReference type="ARBA" id="ARBA00023136"/>
    </source>
</evidence>
<organism evidence="19 20">
    <name type="scientific">Lupinus albus</name>
    <name type="common">White lupine</name>
    <name type="synonym">Lupinus termis</name>
    <dbReference type="NCBI Taxonomy" id="3870"/>
    <lineage>
        <taxon>Eukaryota</taxon>
        <taxon>Viridiplantae</taxon>
        <taxon>Streptophyta</taxon>
        <taxon>Embryophyta</taxon>
        <taxon>Tracheophyta</taxon>
        <taxon>Spermatophyta</taxon>
        <taxon>Magnoliopsida</taxon>
        <taxon>eudicotyledons</taxon>
        <taxon>Gunneridae</taxon>
        <taxon>Pentapetalae</taxon>
        <taxon>rosids</taxon>
        <taxon>fabids</taxon>
        <taxon>Fabales</taxon>
        <taxon>Fabaceae</taxon>
        <taxon>Papilionoideae</taxon>
        <taxon>50 kb inversion clade</taxon>
        <taxon>genistoids sensu lato</taxon>
        <taxon>core genistoids</taxon>
        <taxon>Genisteae</taxon>
        <taxon>Lupinus</taxon>
    </lineage>
</organism>
<evidence type="ECO:0000313" key="19">
    <source>
        <dbReference type="EMBL" id="KAE9600260.1"/>
    </source>
</evidence>
<evidence type="ECO:0000259" key="18">
    <source>
        <dbReference type="PROSITE" id="PS50011"/>
    </source>
</evidence>
<dbReference type="GO" id="GO:0005524">
    <property type="term" value="F:ATP binding"/>
    <property type="evidence" value="ECO:0007669"/>
    <property type="project" value="UniProtKB-UniRule"/>
</dbReference>
<evidence type="ECO:0000256" key="6">
    <source>
        <dbReference type="ARBA" id="ARBA00022729"/>
    </source>
</evidence>
<dbReference type="Pfam" id="PF13947">
    <property type="entry name" value="GUB_WAK_bind"/>
    <property type="match status" value="1"/>
</dbReference>
<dbReference type="SUPFAM" id="SSF56112">
    <property type="entry name" value="Protein kinase-like (PK-like)"/>
    <property type="match status" value="1"/>
</dbReference>
<evidence type="ECO:0000313" key="20">
    <source>
        <dbReference type="Proteomes" id="UP000447434"/>
    </source>
</evidence>
<comment type="caution">
    <text evidence="19">The sequence shown here is derived from an EMBL/GenBank/DDBJ whole genome shotgun (WGS) entry which is preliminary data.</text>
</comment>
<evidence type="ECO:0000256" key="7">
    <source>
        <dbReference type="ARBA" id="ARBA00022741"/>
    </source>
</evidence>
<feature type="signal peptide" evidence="17">
    <location>
        <begin position="1"/>
        <end position="26"/>
    </location>
</feature>
<feature type="transmembrane region" description="Helical" evidence="16">
    <location>
        <begin position="278"/>
        <end position="299"/>
    </location>
</feature>
<dbReference type="PANTHER" id="PTHR27009">
    <property type="entry name" value="RUST RESISTANCE KINASE LR10-RELATED"/>
    <property type="match status" value="1"/>
</dbReference>
<dbReference type="Gene3D" id="1.10.510.10">
    <property type="entry name" value="Transferase(Phosphotransferase) domain 1"/>
    <property type="match status" value="1"/>
</dbReference>
<keyword evidence="3" id="KW-0723">Serine/threonine-protein kinase</keyword>
<evidence type="ECO:0000256" key="15">
    <source>
        <dbReference type="SAM" id="MobiDB-lite"/>
    </source>
</evidence>
<protein>
    <recommendedName>
        <fullName evidence="2">non-specific serine/threonine protein kinase</fullName>
        <ecNumber evidence="2">2.7.11.1</ecNumber>
    </recommendedName>
</protein>
<evidence type="ECO:0000256" key="16">
    <source>
        <dbReference type="SAM" id="Phobius"/>
    </source>
</evidence>
<dbReference type="Pfam" id="PF14380">
    <property type="entry name" value="WAK_assoc"/>
    <property type="match status" value="1"/>
</dbReference>
<dbReference type="PROSITE" id="PS50011">
    <property type="entry name" value="PROTEIN_KINASE_DOM"/>
    <property type="match status" value="1"/>
</dbReference>
<dbReference type="EC" id="2.7.11.1" evidence="2"/>
<evidence type="ECO:0000256" key="3">
    <source>
        <dbReference type="ARBA" id="ARBA00022527"/>
    </source>
</evidence>
<comment type="catalytic activity">
    <reaction evidence="13">
        <text>L-threonyl-[protein] + ATP = O-phospho-L-threonyl-[protein] + ADP + H(+)</text>
        <dbReference type="Rhea" id="RHEA:46608"/>
        <dbReference type="Rhea" id="RHEA-COMP:11060"/>
        <dbReference type="Rhea" id="RHEA-COMP:11605"/>
        <dbReference type="ChEBI" id="CHEBI:15378"/>
        <dbReference type="ChEBI" id="CHEBI:30013"/>
        <dbReference type="ChEBI" id="CHEBI:30616"/>
        <dbReference type="ChEBI" id="CHEBI:61977"/>
        <dbReference type="ChEBI" id="CHEBI:456216"/>
        <dbReference type="EC" id="2.7.11.1"/>
    </reaction>
</comment>
<evidence type="ECO:0000256" key="13">
    <source>
        <dbReference type="ARBA" id="ARBA00047899"/>
    </source>
</evidence>
<dbReference type="InterPro" id="IPR032872">
    <property type="entry name" value="WAK_assoc_C"/>
</dbReference>
<accession>A0A6A4PFI3</accession>
<dbReference type="GO" id="GO:0004674">
    <property type="term" value="F:protein serine/threonine kinase activity"/>
    <property type="evidence" value="ECO:0007669"/>
    <property type="project" value="UniProtKB-KW"/>
</dbReference>
<evidence type="ECO:0000256" key="5">
    <source>
        <dbReference type="ARBA" id="ARBA00022692"/>
    </source>
</evidence>
<dbReference type="OrthoDB" id="1416789at2759"/>
<dbReference type="InterPro" id="IPR017441">
    <property type="entry name" value="Protein_kinase_ATP_BS"/>
</dbReference>
<keyword evidence="6 17" id="KW-0732">Signal</keyword>
<proteinExistence type="predicted"/>
<evidence type="ECO:0000256" key="10">
    <source>
        <dbReference type="ARBA" id="ARBA00022989"/>
    </source>
</evidence>
<keyword evidence="11 16" id="KW-0472">Membrane</keyword>
<keyword evidence="9" id="KW-0067">ATP-binding</keyword>
<keyword evidence="4" id="KW-0808">Transferase</keyword>
<dbReference type="Proteomes" id="UP000447434">
    <property type="component" value="Chromosome 14"/>
</dbReference>
<dbReference type="Gene3D" id="3.30.200.20">
    <property type="entry name" value="Phosphorylase Kinase, domain 1"/>
    <property type="match status" value="1"/>
</dbReference>
<keyword evidence="5 16" id="KW-0812">Transmembrane</keyword>
<dbReference type="InterPro" id="IPR045874">
    <property type="entry name" value="LRK10/LRL21-25-like"/>
</dbReference>
<dbReference type="InterPro" id="IPR011009">
    <property type="entry name" value="Kinase-like_dom_sf"/>
</dbReference>
<evidence type="ECO:0000256" key="12">
    <source>
        <dbReference type="ARBA" id="ARBA00023180"/>
    </source>
</evidence>
<dbReference type="InterPro" id="IPR008271">
    <property type="entry name" value="Ser/Thr_kinase_AS"/>
</dbReference>
<evidence type="ECO:0000256" key="1">
    <source>
        <dbReference type="ARBA" id="ARBA00004479"/>
    </source>
</evidence>
<name>A0A6A4PFI3_LUPAL</name>
<evidence type="ECO:0000256" key="17">
    <source>
        <dbReference type="SAM" id="SignalP"/>
    </source>
</evidence>
<evidence type="ECO:0000256" key="14">
    <source>
        <dbReference type="ARBA" id="ARBA00048679"/>
    </source>
</evidence>
<dbReference type="PROSITE" id="PS00108">
    <property type="entry name" value="PROTEIN_KINASE_ST"/>
    <property type="match status" value="1"/>
</dbReference>
<dbReference type="SMART" id="SM00220">
    <property type="entry name" value="S_TKc"/>
    <property type="match status" value="1"/>
</dbReference>
<evidence type="ECO:0000256" key="9">
    <source>
        <dbReference type="ARBA" id="ARBA00022840"/>
    </source>
</evidence>
<dbReference type="GO" id="GO:0016020">
    <property type="term" value="C:membrane"/>
    <property type="evidence" value="ECO:0007669"/>
    <property type="project" value="UniProtKB-SubCell"/>
</dbReference>
<dbReference type="Pfam" id="PF00069">
    <property type="entry name" value="Pkinase"/>
    <property type="match status" value="1"/>
</dbReference>
<keyword evidence="10 16" id="KW-1133">Transmembrane helix</keyword>
<comment type="subcellular location">
    <subcellularLocation>
        <location evidence="1">Membrane</location>
        <topology evidence="1">Single-pass type I membrane protein</topology>
    </subcellularLocation>
</comment>
<feature type="compositionally biased region" description="Polar residues" evidence="15">
    <location>
        <begin position="634"/>
        <end position="646"/>
    </location>
</feature>
<keyword evidence="7" id="KW-0547">Nucleotide-binding</keyword>
<dbReference type="FunFam" id="1.10.510.10:FF:000590">
    <property type="entry name" value="PR5-like receptor kinase"/>
    <property type="match status" value="1"/>
</dbReference>
<feature type="domain" description="Protein kinase" evidence="18">
    <location>
        <begin position="345"/>
        <end position="633"/>
    </location>
</feature>